<sequence length="148" mass="16233">METDQEACKVAASCPVPSQGPVKTGWLSSNKRGPPVTKPPSDGTSRFQGDGVRYKAKLIGVDCVPAAQGDKMCLDSMMKLKGQEVAGRSQGRHKQRVWLKVSITGVKILDERTGVSADTARLHKRSLMDIYLEITALFSSTQMYIYEK</sequence>
<keyword evidence="4" id="KW-1185">Reference proteome</keyword>
<dbReference type="GO" id="GO:0010718">
    <property type="term" value="P:positive regulation of epithelial to mesenchymal transition"/>
    <property type="evidence" value="ECO:0007669"/>
    <property type="project" value="TreeGrafter"/>
</dbReference>
<dbReference type="Gene3D" id="2.30.29.30">
    <property type="entry name" value="Pleckstrin-homology domain (PH domain)/Phosphotyrosine-binding domain (PTB)"/>
    <property type="match status" value="1"/>
</dbReference>
<dbReference type="PANTHER" id="PTHR47695:SF5">
    <property type="entry name" value="DISABLED HOMOLOG 2"/>
    <property type="match status" value="1"/>
</dbReference>
<dbReference type="InterPro" id="IPR011993">
    <property type="entry name" value="PH-like_dom_sf"/>
</dbReference>
<dbReference type="GO" id="GO:0090090">
    <property type="term" value="P:negative regulation of canonical Wnt signaling pathway"/>
    <property type="evidence" value="ECO:0007669"/>
    <property type="project" value="TreeGrafter"/>
</dbReference>
<dbReference type="GO" id="GO:0038024">
    <property type="term" value="F:cargo receptor activity"/>
    <property type="evidence" value="ECO:0007669"/>
    <property type="project" value="TreeGrafter"/>
</dbReference>
<feature type="region of interest" description="Disordered" evidence="1">
    <location>
        <begin position="19"/>
        <end position="49"/>
    </location>
</feature>
<evidence type="ECO:0000313" key="3">
    <source>
        <dbReference type="Ensembl" id="ENSOTSP00005128509.1"/>
    </source>
</evidence>
<dbReference type="GO" id="GO:0006898">
    <property type="term" value="P:receptor-mediated endocytosis"/>
    <property type="evidence" value="ECO:0007669"/>
    <property type="project" value="TreeGrafter"/>
</dbReference>
<dbReference type="GO" id="GO:0005737">
    <property type="term" value="C:cytoplasm"/>
    <property type="evidence" value="ECO:0007669"/>
    <property type="project" value="TreeGrafter"/>
</dbReference>
<accession>A0AAZ3QKL2</accession>
<dbReference type="PROSITE" id="PS01179">
    <property type="entry name" value="PID"/>
    <property type="match status" value="1"/>
</dbReference>
<feature type="domain" description="PID" evidence="2">
    <location>
        <begin position="49"/>
        <end position="113"/>
    </location>
</feature>
<dbReference type="GO" id="GO:0005905">
    <property type="term" value="C:clathrin-coated pit"/>
    <property type="evidence" value="ECO:0007669"/>
    <property type="project" value="TreeGrafter"/>
</dbReference>
<proteinExistence type="predicted"/>
<evidence type="ECO:0000259" key="2">
    <source>
        <dbReference type="PROSITE" id="PS01179"/>
    </source>
</evidence>
<dbReference type="GO" id="GO:0045807">
    <property type="term" value="P:positive regulation of endocytosis"/>
    <property type="evidence" value="ECO:0007669"/>
    <property type="project" value="TreeGrafter"/>
</dbReference>
<dbReference type="GeneTree" id="ENSGT00940000155567"/>
<dbReference type="InterPro" id="IPR048559">
    <property type="entry name" value="DAB1/2_SBM"/>
</dbReference>
<reference evidence="3" key="2">
    <citation type="submission" date="2025-08" db="UniProtKB">
        <authorList>
            <consortium name="Ensembl"/>
        </authorList>
    </citation>
    <scope>IDENTIFICATION</scope>
</reference>
<evidence type="ECO:0000313" key="4">
    <source>
        <dbReference type="Proteomes" id="UP000694402"/>
    </source>
</evidence>
<dbReference type="SUPFAM" id="SSF50729">
    <property type="entry name" value="PH domain-like"/>
    <property type="match status" value="1"/>
</dbReference>
<evidence type="ECO:0000256" key="1">
    <source>
        <dbReference type="SAM" id="MobiDB-lite"/>
    </source>
</evidence>
<dbReference type="PANTHER" id="PTHR47695">
    <property type="entry name" value="PID DOMAIN-CONTAINING PROTEIN"/>
    <property type="match status" value="1"/>
</dbReference>
<reference evidence="3" key="3">
    <citation type="submission" date="2025-09" db="UniProtKB">
        <authorList>
            <consortium name="Ensembl"/>
        </authorList>
    </citation>
    <scope>IDENTIFICATION</scope>
</reference>
<dbReference type="InterPro" id="IPR006020">
    <property type="entry name" value="PTB/PI_dom"/>
</dbReference>
<dbReference type="Pfam" id="PF21792">
    <property type="entry name" value="DAB2_SBM"/>
    <property type="match status" value="1"/>
</dbReference>
<name>A0AAZ3QKL2_ONCTS</name>
<organism evidence="3 4">
    <name type="scientific">Oncorhynchus tshawytscha</name>
    <name type="common">Chinook salmon</name>
    <name type="synonym">Salmo tshawytscha</name>
    <dbReference type="NCBI Taxonomy" id="74940"/>
    <lineage>
        <taxon>Eukaryota</taxon>
        <taxon>Metazoa</taxon>
        <taxon>Chordata</taxon>
        <taxon>Craniata</taxon>
        <taxon>Vertebrata</taxon>
        <taxon>Euteleostomi</taxon>
        <taxon>Actinopterygii</taxon>
        <taxon>Neopterygii</taxon>
        <taxon>Teleostei</taxon>
        <taxon>Protacanthopterygii</taxon>
        <taxon>Salmoniformes</taxon>
        <taxon>Salmonidae</taxon>
        <taxon>Salmoninae</taxon>
        <taxon>Oncorhynchus</taxon>
    </lineage>
</organism>
<dbReference type="GO" id="GO:0035615">
    <property type="term" value="F:clathrin adaptor activity"/>
    <property type="evidence" value="ECO:0007669"/>
    <property type="project" value="TreeGrafter"/>
</dbReference>
<dbReference type="Proteomes" id="UP000694402">
    <property type="component" value="Unassembled WGS sequence"/>
</dbReference>
<reference evidence="4" key="1">
    <citation type="journal article" date="2018" name="PLoS ONE">
        <title>Chinook salmon (Oncorhynchus tshawytscha) genome and transcriptome.</title>
        <authorList>
            <person name="Christensen K.A."/>
            <person name="Leong J.S."/>
            <person name="Sakhrani D."/>
            <person name="Biagi C.A."/>
            <person name="Minkley D.R."/>
            <person name="Withler R.E."/>
            <person name="Rondeau E.B."/>
            <person name="Koop B.F."/>
            <person name="Devlin R.H."/>
        </authorList>
    </citation>
    <scope>NUCLEOTIDE SEQUENCE [LARGE SCALE GENOMIC DNA]</scope>
</reference>
<protein>
    <recommendedName>
        <fullName evidence="2">PID domain-containing protein</fullName>
    </recommendedName>
</protein>
<dbReference type="Ensembl" id="ENSOTST00005146784.1">
    <property type="protein sequence ID" value="ENSOTSP00005128509.1"/>
    <property type="gene ID" value="ENSOTSG00005072303.1"/>
</dbReference>
<dbReference type="AlphaFoldDB" id="A0AAZ3QKL2"/>